<evidence type="ECO:0000256" key="1">
    <source>
        <dbReference type="SAM" id="MobiDB-lite"/>
    </source>
</evidence>
<organism evidence="2 3">
    <name type="scientific">Schleiferilactobacillus shenzhenensis LY-73</name>
    <dbReference type="NCBI Taxonomy" id="1231336"/>
    <lineage>
        <taxon>Bacteria</taxon>
        <taxon>Bacillati</taxon>
        <taxon>Bacillota</taxon>
        <taxon>Bacilli</taxon>
        <taxon>Lactobacillales</taxon>
        <taxon>Lactobacillaceae</taxon>
        <taxon>Schleiferilactobacillus</taxon>
    </lineage>
</organism>
<dbReference type="HOGENOM" id="CLU_1101159_0_0_9"/>
<name>U4TN70_9LACO</name>
<protein>
    <submittedName>
        <fullName evidence="2">Uncharacterized protein</fullName>
    </submittedName>
</protein>
<feature type="region of interest" description="Disordered" evidence="1">
    <location>
        <begin position="181"/>
        <end position="205"/>
    </location>
</feature>
<evidence type="ECO:0000313" key="3">
    <source>
        <dbReference type="Proteomes" id="UP000030647"/>
    </source>
</evidence>
<dbReference type="RefSeq" id="WP_022529797.1">
    <property type="nucleotide sequence ID" value="NZ_KI271591.1"/>
</dbReference>
<dbReference type="OrthoDB" id="2299347at2"/>
<keyword evidence="3" id="KW-1185">Reference proteome</keyword>
<gene>
    <name evidence="2" type="ORF">L248_0464</name>
</gene>
<dbReference type="STRING" id="1231336.L248_0464"/>
<dbReference type="EMBL" id="KI271591">
    <property type="protein sequence ID" value="ERL64860.1"/>
    <property type="molecule type" value="Genomic_DNA"/>
</dbReference>
<reference evidence="3" key="1">
    <citation type="journal article" date="2013" name="Genome Announc.">
        <title>Whole-Genome Sequencing of Lactobacillus shenzhenensis Strain LY-73T.</title>
        <authorList>
            <person name="Lin Z."/>
            <person name="Liu Z."/>
            <person name="Yang R."/>
            <person name="Zou Y."/>
            <person name="Wan D."/>
            <person name="Chen J."/>
            <person name="Guo M."/>
            <person name="Zhao J."/>
            <person name="Fang C."/>
            <person name="Yang R."/>
            <person name="Liu F."/>
        </authorList>
    </citation>
    <scope>NUCLEOTIDE SEQUENCE [LARGE SCALE GENOMIC DNA]</scope>
    <source>
        <strain evidence="3">LY-73</strain>
    </source>
</reference>
<evidence type="ECO:0000313" key="2">
    <source>
        <dbReference type="EMBL" id="ERL64860.1"/>
    </source>
</evidence>
<accession>U4TN70</accession>
<proteinExistence type="predicted"/>
<dbReference type="Proteomes" id="UP000030647">
    <property type="component" value="Unassembled WGS sequence"/>
</dbReference>
<dbReference type="AlphaFoldDB" id="U4TN70"/>
<sequence length="284" mass="30962">MFNKTFRKLLLALSIVIGILLTVPSGQLAKADADSMTDLATSAFSNSSAYKKVFDRITSQTPQIVKPIFDANGDESGEMLVYSYSTKATSKITSHPAISGQFTTEVLSPLTVFYDRESNEITHVVLLDYAAGAKSQKAIPIMDFVTGQQNEITPDEAKVDTETLARDVQNRQSILLKDAVEQQQTADSNRQVSSSMSPTQGKQKASPNSIVTCQIFTCTAYASGGGRYDETCNRINDWVCGGMPKFWAYVVCTGVEAWGCYVPKYKVCVNGYWTAANVCPTMVG</sequence>